<proteinExistence type="predicted"/>
<accession>A0A2G5TXI1</accession>
<evidence type="ECO:0000313" key="2">
    <source>
        <dbReference type="EMBL" id="PIC31948.1"/>
    </source>
</evidence>
<feature type="compositionally biased region" description="Basic and acidic residues" evidence="1">
    <location>
        <begin position="42"/>
        <end position="59"/>
    </location>
</feature>
<dbReference type="AlphaFoldDB" id="A0A2G5TXI1"/>
<reference evidence="3" key="1">
    <citation type="submission" date="2017-10" db="EMBL/GenBank/DDBJ databases">
        <title>Rapid genome shrinkage in a self-fertile nematode reveals novel sperm competition proteins.</title>
        <authorList>
            <person name="Yin D."/>
            <person name="Schwarz E.M."/>
            <person name="Thomas C.G."/>
            <person name="Felde R.L."/>
            <person name="Korf I.F."/>
            <person name="Cutter A.D."/>
            <person name="Schartner C.M."/>
            <person name="Ralston E.J."/>
            <person name="Meyer B.J."/>
            <person name="Haag E.S."/>
        </authorList>
    </citation>
    <scope>NUCLEOTIDE SEQUENCE [LARGE SCALE GENOMIC DNA]</scope>
    <source>
        <strain evidence="3">JU1422</strain>
    </source>
</reference>
<organism evidence="2 3">
    <name type="scientific">Caenorhabditis nigoni</name>
    <dbReference type="NCBI Taxonomy" id="1611254"/>
    <lineage>
        <taxon>Eukaryota</taxon>
        <taxon>Metazoa</taxon>
        <taxon>Ecdysozoa</taxon>
        <taxon>Nematoda</taxon>
        <taxon>Chromadorea</taxon>
        <taxon>Rhabditida</taxon>
        <taxon>Rhabditina</taxon>
        <taxon>Rhabditomorpha</taxon>
        <taxon>Rhabditoidea</taxon>
        <taxon>Rhabditidae</taxon>
        <taxon>Peloderinae</taxon>
        <taxon>Caenorhabditis</taxon>
    </lineage>
</organism>
<keyword evidence="3" id="KW-1185">Reference proteome</keyword>
<sequence>MINNIFETKNLTFRTSKVTRTEALRRRSTNIYKKKCGKEYAKSLLHTERRRERNRETRKTLTQKAQKTAKH</sequence>
<name>A0A2G5TXI1_9PELO</name>
<evidence type="ECO:0000313" key="3">
    <source>
        <dbReference type="Proteomes" id="UP000230233"/>
    </source>
</evidence>
<dbReference type="EMBL" id="PDUG01000004">
    <property type="protein sequence ID" value="PIC31948.1"/>
    <property type="molecule type" value="Genomic_DNA"/>
</dbReference>
<feature type="region of interest" description="Disordered" evidence="1">
    <location>
        <begin position="42"/>
        <end position="71"/>
    </location>
</feature>
<feature type="compositionally biased region" description="Low complexity" evidence="1">
    <location>
        <begin position="60"/>
        <end position="71"/>
    </location>
</feature>
<dbReference type="Proteomes" id="UP000230233">
    <property type="component" value="Chromosome IV"/>
</dbReference>
<evidence type="ECO:0000256" key="1">
    <source>
        <dbReference type="SAM" id="MobiDB-lite"/>
    </source>
</evidence>
<gene>
    <name evidence="2" type="primary">Cnig_chr_IV.g12471</name>
    <name evidence="2" type="ORF">B9Z55_012471</name>
</gene>
<protein>
    <submittedName>
        <fullName evidence="2">Uncharacterized protein</fullName>
    </submittedName>
</protein>
<comment type="caution">
    <text evidence="2">The sequence shown here is derived from an EMBL/GenBank/DDBJ whole genome shotgun (WGS) entry which is preliminary data.</text>
</comment>